<dbReference type="EMBL" id="DS547850">
    <property type="protein sequence ID" value="EDR29991.1"/>
    <property type="molecule type" value="Genomic_DNA"/>
</dbReference>
<dbReference type="OrthoDB" id="29763at2759"/>
<dbReference type="OMA" id="TISMNDD"/>
<feature type="compositionally biased region" description="Low complexity" evidence="1">
    <location>
        <begin position="104"/>
        <end position="115"/>
    </location>
</feature>
<evidence type="ECO:0000313" key="2">
    <source>
        <dbReference type="EMBL" id="EDR29991.1"/>
    </source>
</evidence>
<reference evidence="3" key="1">
    <citation type="submission" date="2007-12" db="EMBL/GenBank/DDBJ databases">
        <title>Annotation of Entamoeba dispar SAW760.</title>
        <authorList>
            <person name="Lorenzi H."/>
            <person name="Inman J."/>
            <person name="Schobel S."/>
            <person name="Amedeo P."/>
            <person name="Caler E."/>
        </authorList>
    </citation>
    <scope>NUCLEOTIDE SEQUENCE [LARGE SCALE GENOMIC DNA]</scope>
    <source>
        <strain evidence="3">ATCC PRA-260 / SAW760</strain>
    </source>
</reference>
<protein>
    <submittedName>
        <fullName evidence="2">Uncharacterized protein</fullName>
    </submittedName>
</protein>
<dbReference type="KEGG" id="edi:EDI_190500"/>
<feature type="compositionally biased region" description="Low complexity" evidence="1">
    <location>
        <begin position="8"/>
        <end position="22"/>
    </location>
</feature>
<gene>
    <name evidence="2" type="ORF">EDI_190500</name>
</gene>
<proteinExistence type="predicted"/>
<accession>B0E618</accession>
<evidence type="ECO:0000313" key="3">
    <source>
        <dbReference type="Proteomes" id="UP000008076"/>
    </source>
</evidence>
<feature type="region of interest" description="Disordered" evidence="1">
    <location>
        <begin position="1"/>
        <end position="27"/>
    </location>
</feature>
<organism evidence="3">
    <name type="scientific">Entamoeba dispar (strain ATCC PRA-260 / SAW760)</name>
    <dbReference type="NCBI Taxonomy" id="370354"/>
    <lineage>
        <taxon>Eukaryota</taxon>
        <taxon>Amoebozoa</taxon>
        <taxon>Evosea</taxon>
        <taxon>Archamoebae</taxon>
        <taxon>Mastigamoebida</taxon>
        <taxon>Entamoebidae</taxon>
        <taxon>Entamoeba</taxon>
    </lineage>
</organism>
<evidence type="ECO:0000256" key="1">
    <source>
        <dbReference type="SAM" id="MobiDB-lite"/>
    </source>
</evidence>
<dbReference type="GeneID" id="5878725"/>
<dbReference type="VEuPathDB" id="AmoebaDB:EDI_190500"/>
<sequence length="354" mass="40534">MFNFKLDSSLQLPQQQQNTNSLFGSFGSTPTITKTQSSDTLHPFQNPFVFPTKSSSIISSDNTIKEKEQTQTKEFQSEIKPKIKLTNYESEDDQLISDDDDDCSTISMNDDSSTSISEIEIEKREKKKEDNVSNISIDQLMKTNIGSMPLQFNPEQTNDFKPEFQILPQHFSEQNTEKPTTDDQQTNSFVFVLPEGFKTNTTSSQQQNPFLSQTSGSFSIQQQSTPFGFIQPTTQFNFSNINLMTSNDKRKEEIDKTVNNYLGKKITPLDEEKNKEIVQKLKEKNISLTIEPDFIKTVGEKYYNMIKNVNSIDELNAIIKPMVESLGVQWEEFISLFKYSTPEDLFDLLIQSLN</sequence>
<keyword evidence="3" id="KW-1185">Reference proteome</keyword>
<dbReference type="AlphaFoldDB" id="B0E618"/>
<feature type="region of interest" description="Disordered" evidence="1">
    <location>
        <begin position="90"/>
        <end position="115"/>
    </location>
</feature>
<feature type="compositionally biased region" description="Acidic residues" evidence="1">
    <location>
        <begin position="90"/>
        <end position="103"/>
    </location>
</feature>
<dbReference type="Proteomes" id="UP000008076">
    <property type="component" value="Unassembled WGS sequence"/>
</dbReference>
<name>B0E618_ENTDS</name>
<dbReference type="RefSeq" id="XP_001733839.1">
    <property type="nucleotide sequence ID" value="XM_001733787.1"/>
</dbReference>
<dbReference type="eggNOG" id="ENOG502REIF">
    <property type="taxonomic scope" value="Eukaryota"/>
</dbReference>